<organism evidence="1 2">
    <name type="scientific">Camelimonas fluminis</name>
    <dbReference type="NCBI Taxonomy" id="1576911"/>
    <lineage>
        <taxon>Bacteria</taxon>
        <taxon>Pseudomonadati</taxon>
        <taxon>Pseudomonadota</taxon>
        <taxon>Alphaproteobacteria</taxon>
        <taxon>Hyphomicrobiales</taxon>
        <taxon>Chelatococcaceae</taxon>
        <taxon>Camelimonas</taxon>
    </lineage>
</organism>
<dbReference type="Pfam" id="PF23982">
    <property type="entry name" value="XM1_gp53_minor_capsid"/>
    <property type="match status" value="1"/>
</dbReference>
<dbReference type="InterPro" id="IPR056914">
    <property type="entry name" value="Gp53-like"/>
</dbReference>
<keyword evidence="2" id="KW-1185">Reference proteome</keyword>
<name>A0ABV7UHK0_9HYPH</name>
<protein>
    <recommendedName>
        <fullName evidence="3">Bacteriophage lambda head decoration protein D</fullName>
    </recommendedName>
</protein>
<comment type="caution">
    <text evidence="1">The sequence shown here is derived from an EMBL/GenBank/DDBJ whole genome shotgun (WGS) entry which is preliminary data.</text>
</comment>
<proteinExistence type="predicted"/>
<dbReference type="Proteomes" id="UP001595704">
    <property type="component" value="Unassembled WGS sequence"/>
</dbReference>
<evidence type="ECO:0008006" key="3">
    <source>
        <dbReference type="Google" id="ProtNLM"/>
    </source>
</evidence>
<accession>A0ABV7UHK0</accession>
<sequence>MVAFVTRMPAGVVGAISRDIHDATVVPEIIDSANPPTRYGSPVKLVSGKLQPLASGDAATVIHGWPVRAYPIQSTTDGLGAAAPLARGMLDTLRRGFMAVQLAAGTAAKKGQVYVVTTAGGALVVGDVVTSASPAGGGTAVAVAGAYFTGPADPGGIIEIEFNL</sequence>
<evidence type="ECO:0000313" key="1">
    <source>
        <dbReference type="EMBL" id="MFC3638202.1"/>
    </source>
</evidence>
<reference evidence="2" key="1">
    <citation type="journal article" date="2019" name="Int. J. Syst. Evol. Microbiol.">
        <title>The Global Catalogue of Microorganisms (GCM) 10K type strain sequencing project: providing services to taxonomists for standard genome sequencing and annotation.</title>
        <authorList>
            <consortium name="The Broad Institute Genomics Platform"/>
            <consortium name="The Broad Institute Genome Sequencing Center for Infectious Disease"/>
            <person name="Wu L."/>
            <person name="Ma J."/>
        </authorList>
    </citation>
    <scope>NUCLEOTIDE SEQUENCE [LARGE SCALE GENOMIC DNA]</scope>
    <source>
        <strain evidence="2">KCTC 42282</strain>
    </source>
</reference>
<dbReference type="EMBL" id="JBHRYC010000061">
    <property type="protein sequence ID" value="MFC3638202.1"/>
    <property type="molecule type" value="Genomic_DNA"/>
</dbReference>
<gene>
    <name evidence="1" type="ORF">ACFONL_12610</name>
</gene>
<dbReference type="RefSeq" id="WP_191320441.1">
    <property type="nucleotide sequence ID" value="NZ_BNCG01000017.1"/>
</dbReference>
<evidence type="ECO:0000313" key="2">
    <source>
        <dbReference type="Proteomes" id="UP001595704"/>
    </source>
</evidence>